<evidence type="ECO:0000256" key="3">
    <source>
        <dbReference type="ARBA" id="ARBA00022475"/>
    </source>
</evidence>
<keyword evidence="5 7" id="KW-1133">Transmembrane helix</keyword>
<keyword evidence="9" id="KW-1185">Reference proteome</keyword>
<dbReference type="Pfam" id="PF02417">
    <property type="entry name" value="Chromate_transp"/>
    <property type="match status" value="2"/>
</dbReference>
<feature type="transmembrane region" description="Helical" evidence="7">
    <location>
        <begin position="370"/>
        <end position="396"/>
    </location>
</feature>
<dbReference type="InterPro" id="IPR003370">
    <property type="entry name" value="Chromate_transpt"/>
</dbReference>
<evidence type="ECO:0000256" key="5">
    <source>
        <dbReference type="ARBA" id="ARBA00022989"/>
    </source>
</evidence>
<reference evidence="8 9" key="1">
    <citation type="submission" date="2023-08" db="EMBL/GenBank/DDBJ databases">
        <authorList>
            <person name="Roldan D.M."/>
            <person name="Menes R.J."/>
        </authorList>
    </citation>
    <scope>NUCLEOTIDE SEQUENCE [LARGE SCALE GENOMIC DNA]</scope>
    <source>
        <strain evidence="8 9">CCM 2812</strain>
    </source>
</reference>
<evidence type="ECO:0000256" key="2">
    <source>
        <dbReference type="ARBA" id="ARBA00005262"/>
    </source>
</evidence>
<feature type="transmembrane region" description="Helical" evidence="7">
    <location>
        <begin position="151"/>
        <end position="184"/>
    </location>
</feature>
<dbReference type="RefSeq" id="WP_305751321.1">
    <property type="nucleotide sequence ID" value="NZ_JAUZEE010000015.1"/>
</dbReference>
<dbReference type="PANTHER" id="PTHR33567">
    <property type="entry name" value="CHROMATE ION TRANSPORTER (EUROFUNG)"/>
    <property type="match status" value="1"/>
</dbReference>
<organism evidence="8 9">
    <name type="scientific">Leptothrix discophora</name>
    <dbReference type="NCBI Taxonomy" id="89"/>
    <lineage>
        <taxon>Bacteria</taxon>
        <taxon>Pseudomonadati</taxon>
        <taxon>Pseudomonadota</taxon>
        <taxon>Betaproteobacteria</taxon>
        <taxon>Burkholderiales</taxon>
        <taxon>Sphaerotilaceae</taxon>
        <taxon>Leptothrix</taxon>
    </lineage>
</organism>
<proteinExistence type="inferred from homology"/>
<evidence type="ECO:0000313" key="9">
    <source>
        <dbReference type="Proteomes" id="UP001235760"/>
    </source>
</evidence>
<feature type="transmembrane region" description="Helical" evidence="7">
    <location>
        <begin position="117"/>
        <end position="139"/>
    </location>
</feature>
<feature type="transmembrane region" description="Helical" evidence="7">
    <location>
        <begin position="87"/>
        <end position="111"/>
    </location>
</feature>
<evidence type="ECO:0000313" key="8">
    <source>
        <dbReference type="EMBL" id="MDP4302780.1"/>
    </source>
</evidence>
<comment type="caution">
    <text evidence="8">The sequence shown here is derived from an EMBL/GenBank/DDBJ whole genome shotgun (WGS) entry which is preliminary data.</text>
</comment>
<gene>
    <name evidence="8" type="primary">chrA</name>
    <name evidence="8" type="ORF">Q8X39_19250</name>
</gene>
<feature type="transmembrane region" description="Helical" evidence="7">
    <location>
        <begin position="20"/>
        <end position="40"/>
    </location>
</feature>
<name>A0ABT9G8I1_LEPDI</name>
<dbReference type="NCBIfam" id="TIGR00937">
    <property type="entry name" value="2A51"/>
    <property type="match status" value="1"/>
</dbReference>
<feature type="transmembrane region" description="Helical" evidence="7">
    <location>
        <begin position="433"/>
        <end position="450"/>
    </location>
</feature>
<feature type="transmembrane region" description="Helical" evidence="7">
    <location>
        <begin position="334"/>
        <end position="358"/>
    </location>
</feature>
<evidence type="ECO:0000256" key="6">
    <source>
        <dbReference type="ARBA" id="ARBA00023136"/>
    </source>
</evidence>
<dbReference type="PIRSF" id="PIRSF004810">
    <property type="entry name" value="ChrA"/>
    <property type="match status" value="1"/>
</dbReference>
<dbReference type="PANTHER" id="PTHR33567:SF3">
    <property type="entry name" value="CHROMATE ION TRANSPORTER (EUROFUNG)"/>
    <property type="match status" value="1"/>
</dbReference>
<keyword evidence="4 7" id="KW-0812">Transmembrane</keyword>
<evidence type="ECO:0000256" key="7">
    <source>
        <dbReference type="SAM" id="Phobius"/>
    </source>
</evidence>
<accession>A0ABT9G8I1</accession>
<evidence type="ECO:0000256" key="1">
    <source>
        <dbReference type="ARBA" id="ARBA00004651"/>
    </source>
</evidence>
<keyword evidence="6 7" id="KW-0472">Membrane</keyword>
<feature type="transmembrane region" description="Helical" evidence="7">
    <location>
        <begin position="261"/>
        <end position="281"/>
    </location>
</feature>
<comment type="subcellular location">
    <subcellularLocation>
        <location evidence="1">Cell membrane</location>
        <topology evidence="1">Multi-pass membrane protein</topology>
    </subcellularLocation>
</comment>
<dbReference type="Proteomes" id="UP001235760">
    <property type="component" value="Unassembled WGS sequence"/>
</dbReference>
<dbReference type="InterPro" id="IPR014047">
    <property type="entry name" value="Chr_Tranpt_l_chain"/>
</dbReference>
<feature type="transmembrane region" description="Helical" evidence="7">
    <location>
        <begin position="227"/>
        <end position="249"/>
    </location>
</feature>
<comment type="similarity">
    <text evidence="2">Belongs to the chromate ion transporter (CHR) (TC 2.A.51) family.</text>
</comment>
<protein>
    <submittedName>
        <fullName evidence="8">Chromate efflux transporter</fullName>
    </submittedName>
</protein>
<sequence>MNANPDPGHAPAAPTFWQAFVYWLRLGFISFGGPAGQIALMHEDLVERRRWISERRYLHALNYCMVLPGPEAQQLATYIGWLMHRTWGGIVAGGLFVLPSLLILIGLSWLYMAWGHVPAVASVLDGIKPAVTAIVLAAAVRIGSRALKNRWLWGIAAAAFVAIFALGLPFPLIVLLAGLAGYLGGRWKPQHFALGGGHGQSTAAAGPAVIDDDTPTPEHARFSWGRAVRVVAVCVGLWIAAMAVLIGLLGWDAVLTQMAWFFTKAALLTFGGAYAVLPYVYQGAVEHFQWLSATQMIDGLALGETTPGPLIMVVSFVGFVGGWTKQILGPDAPLLAGVVAASLVTFFTFLPSFFFIFLGGPFIETTHGKLGFTAPLTGITAAVVGVIVNLALFFALHVLWPDGLGGRFAWPAAVIGAAAGVALIRFKVGVIPVVLASGLAGWLLSWGPWMPTP</sequence>
<keyword evidence="3" id="KW-1003">Cell membrane</keyword>
<evidence type="ECO:0000256" key="4">
    <source>
        <dbReference type="ARBA" id="ARBA00022692"/>
    </source>
</evidence>
<dbReference type="EMBL" id="JAUZEE010000015">
    <property type="protein sequence ID" value="MDP4302780.1"/>
    <property type="molecule type" value="Genomic_DNA"/>
</dbReference>